<keyword evidence="7" id="KW-1185">Reference proteome</keyword>
<dbReference type="InterPro" id="IPR029026">
    <property type="entry name" value="tRNA_m1G_MTases_N"/>
</dbReference>
<proteinExistence type="inferred from homology"/>
<dbReference type="STRING" id="1603606.DSOUD_0495"/>
<dbReference type="PANTHER" id="PTHR33603:SF1">
    <property type="entry name" value="RIBOSOMAL RNA LARGE SUBUNIT METHYLTRANSFERASE H"/>
    <property type="match status" value="1"/>
</dbReference>
<dbReference type="HAMAP" id="MF_00658">
    <property type="entry name" value="23SrRNA_methyltr_H"/>
    <property type="match status" value="1"/>
</dbReference>
<feature type="binding site" evidence="5">
    <location>
        <begin position="125"/>
        <end position="130"/>
    </location>
    <ligand>
        <name>S-adenosyl-L-methionine</name>
        <dbReference type="ChEBI" id="CHEBI:59789"/>
    </ligand>
</feature>
<keyword evidence="5" id="KW-0963">Cytoplasm</keyword>
<evidence type="ECO:0000256" key="2">
    <source>
        <dbReference type="ARBA" id="ARBA00022679"/>
    </source>
</evidence>
<evidence type="ECO:0000256" key="4">
    <source>
        <dbReference type="ARBA" id="ARBA00038303"/>
    </source>
</evidence>
<sequence>MKLRLLCVGKLSEPWLKAGASEYQERIGRYLPLTLSELREEKGGGKKPDARYIQEQEGARILDRIPPGAFVIVLDEGGSPFTSEKVAGLLEHHMVQGTAELVMVIGGAYGLSAGVKKRADLLLSLSALTLTHQMARLFLLEQIYRGFTIVRNEPYHNR</sequence>
<dbReference type="InterPro" id="IPR003742">
    <property type="entry name" value="RlmH-like"/>
</dbReference>
<accession>A0A0M5IVB3</accession>
<dbReference type="GO" id="GO:0070038">
    <property type="term" value="F:rRNA (pseudouridine-N3-)-methyltransferase activity"/>
    <property type="evidence" value="ECO:0007669"/>
    <property type="project" value="UniProtKB-UniRule"/>
</dbReference>
<dbReference type="Gene3D" id="3.40.1280.10">
    <property type="match status" value="1"/>
</dbReference>
<dbReference type="EMBL" id="CP010802">
    <property type="protein sequence ID" value="ALC15286.1"/>
    <property type="molecule type" value="Genomic_DNA"/>
</dbReference>
<dbReference type="AlphaFoldDB" id="A0A0M5IVB3"/>
<dbReference type="SUPFAM" id="SSF75217">
    <property type="entry name" value="alpha/beta knot"/>
    <property type="match status" value="1"/>
</dbReference>
<keyword evidence="2 5" id="KW-0808">Transferase</keyword>
<comment type="function">
    <text evidence="5">Specifically methylates the pseudouridine at position 1915 (m3Psi1915) in 23S rRNA.</text>
</comment>
<dbReference type="GO" id="GO:0005737">
    <property type="term" value="C:cytoplasm"/>
    <property type="evidence" value="ECO:0007669"/>
    <property type="project" value="UniProtKB-SubCell"/>
</dbReference>
<comment type="similarity">
    <text evidence="4 5">Belongs to the RNA methyltransferase RlmH family.</text>
</comment>
<feature type="binding site" evidence="5">
    <location>
        <position position="74"/>
    </location>
    <ligand>
        <name>S-adenosyl-L-methionine</name>
        <dbReference type="ChEBI" id="CHEBI:59789"/>
    </ligand>
</feature>
<dbReference type="PATRIC" id="fig|1603606.3.peg.536"/>
<dbReference type="PIRSF" id="PIRSF004505">
    <property type="entry name" value="MT_bac"/>
    <property type="match status" value="1"/>
</dbReference>
<dbReference type="CDD" id="cd18081">
    <property type="entry name" value="RlmH-like"/>
    <property type="match status" value="1"/>
</dbReference>
<evidence type="ECO:0000256" key="5">
    <source>
        <dbReference type="HAMAP-Rule" id="MF_00658"/>
    </source>
</evidence>
<comment type="subunit">
    <text evidence="5">Homodimer.</text>
</comment>
<dbReference type="Pfam" id="PF02590">
    <property type="entry name" value="SPOUT_MTase"/>
    <property type="match status" value="1"/>
</dbReference>
<feature type="binding site" evidence="5">
    <location>
        <position position="106"/>
    </location>
    <ligand>
        <name>S-adenosyl-L-methionine</name>
        <dbReference type="ChEBI" id="CHEBI:59789"/>
    </ligand>
</feature>
<keyword evidence="3 5" id="KW-0949">S-adenosyl-L-methionine</keyword>
<dbReference type="Proteomes" id="UP000057158">
    <property type="component" value="Chromosome"/>
</dbReference>
<comment type="catalytic activity">
    <reaction evidence="5">
        <text>pseudouridine(1915) in 23S rRNA + S-adenosyl-L-methionine = N(3)-methylpseudouridine(1915) in 23S rRNA + S-adenosyl-L-homocysteine + H(+)</text>
        <dbReference type="Rhea" id="RHEA:42752"/>
        <dbReference type="Rhea" id="RHEA-COMP:10221"/>
        <dbReference type="Rhea" id="RHEA-COMP:10222"/>
        <dbReference type="ChEBI" id="CHEBI:15378"/>
        <dbReference type="ChEBI" id="CHEBI:57856"/>
        <dbReference type="ChEBI" id="CHEBI:59789"/>
        <dbReference type="ChEBI" id="CHEBI:65314"/>
        <dbReference type="ChEBI" id="CHEBI:74486"/>
        <dbReference type="EC" id="2.1.1.177"/>
    </reaction>
</comment>
<evidence type="ECO:0000313" key="6">
    <source>
        <dbReference type="EMBL" id="ALC15286.1"/>
    </source>
</evidence>
<comment type="subcellular location">
    <subcellularLocation>
        <location evidence="5">Cytoplasm</location>
    </subcellularLocation>
</comment>
<organism evidence="6 7">
    <name type="scientific">Desulfuromonas soudanensis</name>
    <dbReference type="NCBI Taxonomy" id="1603606"/>
    <lineage>
        <taxon>Bacteria</taxon>
        <taxon>Pseudomonadati</taxon>
        <taxon>Thermodesulfobacteriota</taxon>
        <taxon>Desulfuromonadia</taxon>
        <taxon>Desulfuromonadales</taxon>
        <taxon>Desulfuromonadaceae</taxon>
        <taxon>Desulfuromonas</taxon>
    </lineage>
</organism>
<evidence type="ECO:0000256" key="3">
    <source>
        <dbReference type="ARBA" id="ARBA00022691"/>
    </source>
</evidence>
<gene>
    <name evidence="5 6" type="primary">rlmH</name>
    <name evidence="6" type="ORF">DSOUD_0495</name>
</gene>
<protein>
    <recommendedName>
        <fullName evidence="5">Ribosomal RNA large subunit methyltransferase H</fullName>
        <ecNumber evidence="5">2.1.1.177</ecNumber>
    </recommendedName>
    <alternativeName>
        <fullName evidence="5">23S rRNA (pseudouridine1915-N3)-methyltransferase</fullName>
    </alternativeName>
    <alternativeName>
        <fullName evidence="5">23S rRNA m3Psi1915 methyltransferase</fullName>
    </alternativeName>
    <alternativeName>
        <fullName evidence="5">rRNA (pseudouridine-N3-)-methyltransferase RlmH</fullName>
    </alternativeName>
</protein>
<name>A0A0M5IVB3_9BACT</name>
<dbReference type="InterPro" id="IPR029028">
    <property type="entry name" value="Alpha/beta_knot_MTases"/>
</dbReference>
<dbReference type="EC" id="2.1.1.177" evidence="5"/>
<dbReference type="OrthoDB" id="9806643at2"/>
<dbReference type="RefSeq" id="WP_053549510.1">
    <property type="nucleotide sequence ID" value="NZ_CP010802.1"/>
</dbReference>
<keyword evidence="5" id="KW-0698">rRNA processing</keyword>
<reference evidence="6 7" key="1">
    <citation type="submission" date="2015-07" db="EMBL/GenBank/DDBJ databases">
        <title>Isolation and Genomic Characterization of a Novel Halophilic Metal-Reducing Deltaproteobacterium from the Deep Subsurface.</title>
        <authorList>
            <person name="Badalamenti J.P."/>
            <person name="Summers Z.M."/>
            <person name="Gralnick J.A."/>
            <person name="Bond D.R."/>
        </authorList>
    </citation>
    <scope>NUCLEOTIDE SEQUENCE [LARGE SCALE GENOMIC DNA]</scope>
    <source>
        <strain evidence="6 7">WTL</strain>
    </source>
</reference>
<evidence type="ECO:0000256" key="1">
    <source>
        <dbReference type="ARBA" id="ARBA00022603"/>
    </source>
</evidence>
<evidence type="ECO:0000313" key="7">
    <source>
        <dbReference type="Proteomes" id="UP000057158"/>
    </source>
</evidence>
<dbReference type="KEGG" id="des:DSOUD_0495"/>
<keyword evidence="1 5" id="KW-0489">Methyltransferase</keyword>
<dbReference type="PANTHER" id="PTHR33603">
    <property type="entry name" value="METHYLTRANSFERASE"/>
    <property type="match status" value="1"/>
</dbReference>